<sequence length="332" mass="37019">MRVQVKFFMTGKVVDVTERNDLLNPNSTIAELKGLMQIRFGFQANEILLIKDHLLENTRTLHSVGIVGAPTDPVLTAHVIRASELEASNWDPDDTSKDDDLQEFSHADFILAMKMLGKEVPVSDDRILQMRLNAPRQRPAFLDARQGVVDGQQTTLAPPPNMPGFSGKISAYDPRKTEVYQIFSNVQYGQRKEGVDVKFAIPYPGVEPFPFWDMRTPDVLHNRDYKVGAGQVCMELFFFGEFNVVKNQQQFLQLVTQVLVQRAGVQPQTPLPIREAGCMYPLIAVPVVLSELDAMELGDIFFENFGEVQSRVPIRGANDANIAGPSAGCSPQ</sequence>
<reference evidence="1 2" key="1">
    <citation type="submission" date="2020-08" db="EMBL/GenBank/DDBJ databases">
        <authorList>
            <person name="Newling K."/>
            <person name="Davey J."/>
            <person name="Forrester S."/>
        </authorList>
    </citation>
    <scope>NUCLEOTIDE SEQUENCE [LARGE SCALE GENOMIC DNA]</scope>
    <source>
        <strain evidence="2">Crithidia deanei Carvalho (ATCC PRA-265)</strain>
    </source>
</reference>
<dbReference type="EMBL" id="LR877159">
    <property type="protein sequence ID" value="CAD2219967.1"/>
    <property type="molecule type" value="Genomic_DNA"/>
</dbReference>
<name>A0A7G2CLM7_9TRYP</name>
<dbReference type="CDD" id="cd17039">
    <property type="entry name" value="Ubl_ubiquitin_like"/>
    <property type="match status" value="1"/>
</dbReference>
<proteinExistence type="predicted"/>
<keyword evidence="2" id="KW-1185">Reference proteome</keyword>
<dbReference type="VEuPathDB" id="TriTrypDB:ADEAN_000748100"/>
<dbReference type="SUPFAM" id="SSF54236">
    <property type="entry name" value="Ubiquitin-like"/>
    <property type="match status" value="1"/>
</dbReference>
<accession>A0A7G2CLM7</accession>
<evidence type="ECO:0000313" key="1">
    <source>
        <dbReference type="EMBL" id="CAD2219967.1"/>
    </source>
</evidence>
<dbReference type="AlphaFoldDB" id="A0A7G2CLM7"/>
<evidence type="ECO:0000313" key="2">
    <source>
        <dbReference type="Proteomes" id="UP000515908"/>
    </source>
</evidence>
<evidence type="ECO:0008006" key="3">
    <source>
        <dbReference type="Google" id="ProtNLM"/>
    </source>
</evidence>
<dbReference type="Proteomes" id="UP000515908">
    <property type="component" value="Chromosome 15"/>
</dbReference>
<organism evidence="1 2">
    <name type="scientific">Angomonas deanei</name>
    <dbReference type="NCBI Taxonomy" id="59799"/>
    <lineage>
        <taxon>Eukaryota</taxon>
        <taxon>Discoba</taxon>
        <taxon>Euglenozoa</taxon>
        <taxon>Kinetoplastea</taxon>
        <taxon>Metakinetoplastina</taxon>
        <taxon>Trypanosomatida</taxon>
        <taxon>Trypanosomatidae</taxon>
        <taxon>Strigomonadinae</taxon>
        <taxon>Angomonas</taxon>
    </lineage>
</organism>
<dbReference type="InterPro" id="IPR029071">
    <property type="entry name" value="Ubiquitin-like_domsf"/>
</dbReference>
<protein>
    <recommendedName>
        <fullName evidence="3">Ubiquitin-like domain-containing protein</fullName>
    </recommendedName>
</protein>
<gene>
    <name evidence="1" type="ORF">ADEAN_000748100</name>
</gene>
<dbReference type="OrthoDB" id="270822at2759"/>